<feature type="compositionally biased region" description="Low complexity" evidence="1">
    <location>
        <begin position="21"/>
        <end position="30"/>
    </location>
</feature>
<feature type="compositionally biased region" description="Basic residues" evidence="1">
    <location>
        <begin position="1"/>
        <end position="12"/>
    </location>
</feature>
<feature type="compositionally biased region" description="Low complexity" evidence="1">
    <location>
        <begin position="124"/>
        <end position="154"/>
    </location>
</feature>
<dbReference type="PANTHER" id="PTHR28096">
    <property type="entry name" value="PROTEIN FAF1"/>
    <property type="match status" value="1"/>
</dbReference>
<evidence type="ECO:0000256" key="1">
    <source>
        <dbReference type="SAM" id="MobiDB-lite"/>
    </source>
</evidence>
<dbReference type="GO" id="GO:0000462">
    <property type="term" value="P:maturation of SSU-rRNA from tricistronic rRNA transcript (SSU-rRNA, 5.8S rRNA, LSU-rRNA)"/>
    <property type="evidence" value="ECO:0007669"/>
    <property type="project" value="TreeGrafter"/>
</dbReference>
<dbReference type="PANTHER" id="PTHR28096:SF1">
    <property type="entry name" value="PROTEIN FAF1"/>
    <property type="match status" value="1"/>
</dbReference>
<feature type="compositionally biased region" description="Acidic residues" evidence="1">
    <location>
        <begin position="68"/>
        <end position="78"/>
    </location>
</feature>
<proteinExistence type="predicted"/>
<feature type="compositionally biased region" description="Polar residues" evidence="1">
    <location>
        <begin position="97"/>
        <end position="116"/>
    </location>
</feature>
<organism evidence="2 3">
    <name type="scientific">Lophiostoma macrostomum CBS 122681</name>
    <dbReference type="NCBI Taxonomy" id="1314788"/>
    <lineage>
        <taxon>Eukaryota</taxon>
        <taxon>Fungi</taxon>
        <taxon>Dikarya</taxon>
        <taxon>Ascomycota</taxon>
        <taxon>Pezizomycotina</taxon>
        <taxon>Dothideomycetes</taxon>
        <taxon>Pleosporomycetidae</taxon>
        <taxon>Pleosporales</taxon>
        <taxon>Lophiostomataceae</taxon>
        <taxon>Lophiostoma</taxon>
    </lineage>
</organism>
<evidence type="ECO:0000313" key="2">
    <source>
        <dbReference type="EMBL" id="KAF2657428.1"/>
    </source>
</evidence>
<dbReference type="InterPro" id="IPR053030">
    <property type="entry name" value="Ribosomal_biogenesis_FAF1-like"/>
</dbReference>
<feature type="compositionally biased region" description="Gly residues" evidence="1">
    <location>
        <begin position="315"/>
        <end position="325"/>
    </location>
</feature>
<accession>A0A6A6TEJ4</accession>
<feature type="region of interest" description="Disordered" evidence="1">
    <location>
        <begin position="269"/>
        <end position="334"/>
    </location>
</feature>
<dbReference type="OrthoDB" id="5556956at2759"/>
<protein>
    <recommendedName>
        <fullName evidence="4">Protein FAF1</fullName>
    </recommendedName>
</protein>
<feature type="region of interest" description="Disordered" evidence="1">
    <location>
        <begin position="1"/>
        <end position="210"/>
    </location>
</feature>
<evidence type="ECO:0008006" key="4">
    <source>
        <dbReference type="Google" id="ProtNLM"/>
    </source>
</evidence>
<evidence type="ECO:0000313" key="3">
    <source>
        <dbReference type="Proteomes" id="UP000799324"/>
    </source>
</evidence>
<reference evidence="2" key="1">
    <citation type="journal article" date="2020" name="Stud. Mycol.">
        <title>101 Dothideomycetes genomes: a test case for predicting lifestyles and emergence of pathogens.</title>
        <authorList>
            <person name="Haridas S."/>
            <person name="Albert R."/>
            <person name="Binder M."/>
            <person name="Bloem J."/>
            <person name="Labutti K."/>
            <person name="Salamov A."/>
            <person name="Andreopoulos B."/>
            <person name="Baker S."/>
            <person name="Barry K."/>
            <person name="Bills G."/>
            <person name="Bluhm B."/>
            <person name="Cannon C."/>
            <person name="Castanera R."/>
            <person name="Culley D."/>
            <person name="Daum C."/>
            <person name="Ezra D."/>
            <person name="Gonzalez J."/>
            <person name="Henrissat B."/>
            <person name="Kuo A."/>
            <person name="Liang C."/>
            <person name="Lipzen A."/>
            <person name="Lutzoni F."/>
            <person name="Magnuson J."/>
            <person name="Mondo S."/>
            <person name="Nolan M."/>
            <person name="Ohm R."/>
            <person name="Pangilinan J."/>
            <person name="Park H.-J."/>
            <person name="Ramirez L."/>
            <person name="Alfaro M."/>
            <person name="Sun H."/>
            <person name="Tritt A."/>
            <person name="Yoshinaga Y."/>
            <person name="Zwiers L.-H."/>
            <person name="Turgeon B."/>
            <person name="Goodwin S."/>
            <person name="Spatafora J."/>
            <person name="Crous P."/>
            <person name="Grigoriev I."/>
        </authorList>
    </citation>
    <scope>NUCLEOTIDE SEQUENCE</scope>
    <source>
        <strain evidence="2">CBS 122681</strain>
    </source>
</reference>
<dbReference type="AlphaFoldDB" id="A0A6A6TEJ4"/>
<dbReference type="Proteomes" id="UP000799324">
    <property type="component" value="Unassembled WGS sequence"/>
</dbReference>
<gene>
    <name evidence="2" type="ORF">K491DRAFT_756853</name>
</gene>
<dbReference type="EMBL" id="MU004325">
    <property type="protein sequence ID" value="KAF2657428.1"/>
    <property type="molecule type" value="Genomic_DNA"/>
</dbReference>
<sequence length="334" mass="35217">MAPSLGKRKRTTRKELEKPSRSPSPSSSSSDAEDVQAIFQRAFEARFTPLDVSSKKPKTIHANIPDNSESESEPESDSDWSGLSSDNENGHEDEAPNTIQVISYANPSHPHIQTTKSELRAFMSSKPPSSSASHQPVPSATTSTSTSKQAAAATDPTETSHLKNDLALQRLLRDSHLLSRTSTSSSASASASASTTTSRSGTSTPTLTGALRHKSTDLALLSLGAKKSIHVQKNMPMALRKGLAAKAKQREEKRRADARDAGIVLEREVRVGKNGDGRGGSRSARGRDKGVGGPSVGRFQGGMLKLSRRDVADITGGGGGGGGSRGKGKGRRGR</sequence>
<dbReference type="GO" id="GO:0005730">
    <property type="term" value="C:nucleolus"/>
    <property type="evidence" value="ECO:0007669"/>
    <property type="project" value="TreeGrafter"/>
</dbReference>
<name>A0A6A6TEJ4_9PLEO</name>
<feature type="compositionally biased region" description="Low complexity" evidence="1">
    <location>
        <begin position="178"/>
        <end position="208"/>
    </location>
</feature>
<keyword evidence="3" id="KW-1185">Reference proteome</keyword>